<accession>A0AAJ1R3P4</accession>
<comment type="caution">
    <text evidence="1">The sequence shown here is derived from an EMBL/GenBank/DDBJ whole genome shotgun (WGS) entry which is preliminary data.</text>
</comment>
<dbReference type="AlphaFoldDB" id="A0AAJ1R3P4"/>
<proteinExistence type="predicted"/>
<name>A0AAJ1R3P4_9FLAO</name>
<dbReference type="RefSeq" id="WP_214589645.1">
    <property type="nucleotide sequence ID" value="NZ_JAUHGV010000003.1"/>
</dbReference>
<evidence type="ECO:0000313" key="2">
    <source>
        <dbReference type="Proteomes" id="UP001225933"/>
    </source>
</evidence>
<dbReference type="EMBL" id="JAUHGV010000003">
    <property type="protein sequence ID" value="MDN4011772.1"/>
    <property type="molecule type" value="Genomic_DNA"/>
</dbReference>
<organism evidence="1 2">
    <name type="scientific">Chryseobacterium gambrini</name>
    <dbReference type="NCBI Taxonomy" id="373672"/>
    <lineage>
        <taxon>Bacteria</taxon>
        <taxon>Pseudomonadati</taxon>
        <taxon>Bacteroidota</taxon>
        <taxon>Flavobacteriia</taxon>
        <taxon>Flavobacteriales</taxon>
        <taxon>Weeksellaceae</taxon>
        <taxon>Chryseobacterium group</taxon>
        <taxon>Chryseobacterium</taxon>
    </lineage>
</organism>
<reference evidence="1" key="1">
    <citation type="submission" date="2023-06" db="EMBL/GenBank/DDBJ databases">
        <title>Two Chryseobacterium gambrini strains from China.</title>
        <authorList>
            <person name="Zeng J."/>
            <person name="Wu Y."/>
        </authorList>
    </citation>
    <scope>NUCLEOTIDE SEQUENCE</scope>
    <source>
        <strain evidence="1">SQ219</strain>
    </source>
</reference>
<gene>
    <name evidence="1" type="ORF">QX233_04800</name>
</gene>
<dbReference type="Proteomes" id="UP001225933">
    <property type="component" value="Unassembled WGS sequence"/>
</dbReference>
<evidence type="ECO:0000313" key="1">
    <source>
        <dbReference type="EMBL" id="MDN4011772.1"/>
    </source>
</evidence>
<protein>
    <submittedName>
        <fullName evidence="1">Uncharacterized protein</fullName>
    </submittedName>
</protein>
<sequence length="477" mass="55537">MTDKQKEKLERIFEIIKDELEPETEYYSYQTYRSRQSFYKITDGRTDDQVPKVIHWKNEEENLEGTDLNILDVLYDSDEDPQYSEINFFTLSKDKGFTKQPVDAQLIVEIMRLELFSHIKPGSGRLEESFIKIIPDPQSDRLNLDIFTKIYDSDGEIREYEYAQVDKFVDCLYHEADKKLKMIYTSASETAVDIQTIPEIQGLTKLYAPVEDLSLNSSDIQRIYEFLESWSDSKIAKALEVINENPDVKADIEKRYLNLIKLRAGDNAGLESFAKAGLTRKEFNLLNGKQIDKNFISLSYFSKEECKLIVDFIGSLVLNYLNINQFKNKAESAETESDLVEIYSTAADMVKKGILEEAKKNPDGWFSKLSVKFANLKVEDVMFEKTDFSIPDSDQLKAFIFYLGINNRREVYFDVFQSYCKELSEFFWFLPSVPKSSWGDTELALPKYTLKFQRTVIYKLGDGKRWRNKSFPEKSSK</sequence>